<organism evidence="1 2">
    <name type="scientific">Gossypium australe</name>
    <dbReference type="NCBI Taxonomy" id="47621"/>
    <lineage>
        <taxon>Eukaryota</taxon>
        <taxon>Viridiplantae</taxon>
        <taxon>Streptophyta</taxon>
        <taxon>Embryophyta</taxon>
        <taxon>Tracheophyta</taxon>
        <taxon>Spermatophyta</taxon>
        <taxon>Magnoliopsida</taxon>
        <taxon>eudicotyledons</taxon>
        <taxon>Gunneridae</taxon>
        <taxon>Pentapetalae</taxon>
        <taxon>rosids</taxon>
        <taxon>malvids</taxon>
        <taxon>Malvales</taxon>
        <taxon>Malvaceae</taxon>
        <taxon>Malvoideae</taxon>
        <taxon>Gossypium</taxon>
    </lineage>
</organism>
<dbReference type="EMBL" id="SMMG02000001">
    <property type="protein sequence ID" value="KAA3489214.1"/>
    <property type="molecule type" value="Genomic_DNA"/>
</dbReference>
<dbReference type="AlphaFoldDB" id="A0A5B6X7G6"/>
<name>A0A5B6X7G6_9ROSI</name>
<keyword evidence="2" id="KW-1185">Reference proteome</keyword>
<sequence>MAFDGEETDRFRWCQRSVRRVERWWRVAAAALRLGLAGFNCNWNKDQRRCRSGRLRSASRPFGISSLIAGHDENGPSL</sequence>
<gene>
    <name evidence="1" type="ORF">EPI10_032871</name>
</gene>
<reference evidence="2" key="1">
    <citation type="journal article" date="2019" name="Plant Biotechnol. J.">
        <title>Genome sequencing of the Australian wild diploid species Gossypium australe highlights disease resistance and delayed gland morphogenesis.</title>
        <authorList>
            <person name="Cai Y."/>
            <person name="Cai X."/>
            <person name="Wang Q."/>
            <person name="Wang P."/>
            <person name="Zhang Y."/>
            <person name="Cai C."/>
            <person name="Xu Y."/>
            <person name="Wang K."/>
            <person name="Zhou Z."/>
            <person name="Wang C."/>
            <person name="Geng S."/>
            <person name="Li B."/>
            <person name="Dong Q."/>
            <person name="Hou Y."/>
            <person name="Wang H."/>
            <person name="Ai P."/>
            <person name="Liu Z."/>
            <person name="Yi F."/>
            <person name="Sun M."/>
            <person name="An G."/>
            <person name="Cheng J."/>
            <person name="Zhang Y."/>
            <person name="Shi Q."/>
            <person name="Xie Y."/>
            <person name="Shi X."/>
            <person name="Chang Y."/>
            <person name="Huang F."/>
            <person name="Chen Y."/>
            <person name="Hong S."/>
            <person name="Mi L."/>
            <person name="Sun Q."/>
            <person name="Zhang L."/>
            <person name="Zhou B."/>
            <person name="Peng R."/>
            <person name="Zhang X."/>
            <person name="Liu F."/>
        </authorList>
    </citation>
    <scope>NUCLEOTIDE SEQUENCE [LARGE SCALE GENOMIC DNA]</scope>
    <source>
        <strain evidence="2">cv. PA1801</strain>
    </source>
</reference>
<proteinExistence type="predicted"/>
<comment type="caution">
    <text evidence="1">The sequence shown here is derived from an EMBL/GenBank/DDBJ whole genome shotgun (WGS) entry which is preliminary data.</text>
</comment>
<dbReference type="OrthoDB" id="1748925at2759"/>
<dbReference type="Proteomes" id="UP000325315">
    <property type="component" value="Unassembled WGS sequence"/>
</dbReference>
<evidence type="ECO:0000313" key="1">
    <source>
        <dbReference type="EMBL" id="KAA3489214.1"/>
    </source>
</evidence>
<protein>
    <submittedName>
        <fullName evidence="1">Uncharacterized protein</fullName>
    </submittedName>
</protein>
<accession>A0A5B6X7G6</accession>
<evidence type="ECO:0000313" key="2">
    <source>
        <dbReference type="Proteomes" id="UP000325315"/>
    </source>
</evidence>